<accession>D2ZUB9</accession>
<dbReference type="Proteomes" id="UP000003344">
    <property type="component" value="Unassembled WGS sequence"/>
</dbReference>
<dbReference type="EMBL" id="ACDX02000003">
    <property type="protein sequence ID" value="EFC89304.1"/>
    <property type="molecule type" value="Genomic_DNA"/>
</dbReference>
<reference evidence="1 2" key="1">
    <citation type="submission" date="2009-10" db="EMBL/GenBank/DDBJ databases">
        <authorList>
            <person name="Weinstock G."/>
            <person name="Sodergren E."/>
            <person name="Clifton S."/>
            <person name="Fulton L."/>
            <person name="Fulton B."/>
            <person name="Courtney L."/>
            <person name="Fronick C."/>
            <person name="Harrison M."/>
            <person name="Strong C."/>
            <person name="Farmer C."/>
            <person name="Delahaunty K."/>
            <person name="Markovic C."/>
            <person name="Hall O."/>
            <person name="Minx P."/>
            <person name="Tomlinson C."/>
            <person name="Mitreva M."/>
            <person name="Nelson J."/>
            <person name="Hou S."/>
            <person name="Wollam A."/>
            <person name="Pepin K.H."/>
            <person name="Johnson M."/>
            <person name="Bhonagiri V."/>
            <person name="Nash W.E."/>
            <person name="Warren W."/>
            <person name="Chinwalla A."/>
            <person name="Mardis E.R."/>
            <person name="Wilson R.K."/>
        </authorList>
    </citation>
    <scope>NUCLEOTIDE SEQUENCE [LARGE SCALE GENOMIC DNA]</scope>
    <source>
        <strain evidence="2">ATCC 25996 / DSM 4631 / NCTC 10774 / M26</strain>
    </source>
</reference>
<organism evidence="1 2">
    <name type="scientific">Neisseria mucosa (strain ATCC 25996 / DSM 4631 / NCTC 10774 / M26)</name>
    <dbReference type="NCBI Taxonomy" id="546266"/>
    <lineage>
        <taxon>Bacteria</taxon>
        <taxon>Pseudomonadati</taxon>
        <taxon>Pseudomonadota</taxon>
        <taxon>Betaproteobacteria</taxon>
        <taxon>Neisseriales</taxon>
        <taxon>Neisseriaceae</taxon>
        <taxon>Neisseria</taxon>
    </lineage>
</organism>
<protein>
    <submittedName>
        <fullName evidence="1">Uncharacterized protein</fullName>
    </submittedName>
</protein>
<gene>
    <name evidence="1" type="ORF">NEIMUCOT_04207</name>
</gene>
<sequence>MGKGSSENSNGSFQTTPYFYNTTAIVPCLSGVGRVDCRI</sequence>
<dbReference type="AlphaFoldDB" id="D2ZUB9"/>
<proteinExistence type="predicted"/>
<name>D2ZUB9_NEIM2</name>
<comment type="caution">
    <text evidence="1">The sequence shown here is derived from an EMBL/GenBank/DDBJ whole genome shotgun (WGS) entry which is preliminary data.</text>
</comment>
<evidence type="ECO:0000313" key="2">
    <source>
        <dbReference type="Proteomes" id="UP000003344"/>
    </source>
</evidence>
<evidence type="ECO:0000313" key="1">
    <source>
        <dbReference type="EMBL" id="EFC89304.1"/>
    </source>
</evidence>
<dbReference type="STRING" id="546266.NEIMUCOT_04207"/>